<evidence type="ECO:0000313" key="1">
    <source>
        <dbReference type="EMBL" id="POM67320.1"/>
    </source>
</evidence>
<dbReference type="PANTHER" id="PTHR24121">
    <property type="entry name" value="NO MECHANORECEPTOR POTENTIAL C, ISOFORM D-RELATED"/>
    <property type="match status" value="1"/>
</dbReference>
<keyword evidence="2" id="KW-1185">Reference proteome</keyword>
<keyword evidence="1" id="KW-0808">Transferase</keyword>
<dbReference type="PANTHER" id="PTHR24121:SF23">
    <property type="entry name" value="NO MECHANORECEPTOR POTENTIAL C, ISOFORM H"/>
    <property type="match status" value="1"/>
</dbReference>
<sequence>MDVNYDGQTAFDAAANGDFPLVVLLWGMAMAVQPQPVDLLAAKDKSGNTLVHYAAAGGEDTCDTMHFLMQQMQASGREQMLMDAKNDAGETPLMAAHAGNMRLADTLLRSGYVDLLAQDARGNTAAHHAAAQGHLWMLHFLLEAEQRRNAALAKEGKTVETTTLGGYSLQHRNVLHYACMSEYKPLVQYLLTRGFDAKESDVEGKTCLDLAKQRNLLWLEDLLSGKAKAADPPTHMRKTRGIVAVLH</sequence>
<reference evidence="1 2" key="1">
    <citation type="journal article" date="2017" name="Genome Biol. Evol.">
        <title>Phytophthora megakarya and P. palmivora, closely related causal agents of cacao black pod rot, underwent increases in genome sizes and gene numbers by different mechanisms.</title>
        <authorList>
            <person name="Ali S.S."/>
            <person name="Shao J."/>
            <person name="Lary D.J."/>
            <person name="Kronmiller B."/>
            <person name="Shen D."/>
            <person name="Strem M.D."/>
            <person name="Amoako-Attah I."/>
            <person name="Akrofi A.Y."/>
            <person name="Begoude B.A."/>
            <person name="Ten Hoopen G.M."/>
            <person name="Coulibaly K."/>
            <person name="Kebe B.I."/>
            <person name="Melnick R.L."/>
            <person name="Guiltinan M.J."/>
            <person name="Tyler B.M."/>
            <person name="Meinhardt L.W."/>
            <person name="Bailey B.A."/>
        </authorList>
    </citation>
    <scope>NUCLEOTIDE SEQUENCE [LARGE SCALE GENOMIC DNA]</scope>
    <source>
        <strain evidence="2">sbr112.9</strain>
    </source>
</reference>
<dbReference type="SUPFAM" id="SSF48403">
    <property type="entry name" value="Ankyrin repeat"/>
    <property type="match status" value="1"/>
</dbReference>
<dbReference type="OrthoDB" id="6781668at2759"/>
<gene>
    <name evidence="1" type="ORF">PHPALM_16709</name>
</gene>
<name>A0A2P4XP30_9STRA</name>
<dbReference type="Gene3D" id="1.25.40.20">
    <property type="entry name" value="Ankyrin repeat-containing domain"/>
    <property type="match status" value="2"/>
</dbReference>
<organism evidence="1 2">
    <name type="scientific">Phytophthora palmivora</name>
    <dbReference type="NCBI Taxonomy" id="4796"/>
    <lineage>
        <taxon>Eukaryota</taxon>
        <taxon>Sar</taxon>
        <taxon>Stramenopiles</taxon>
        <taxon>Oomycota</taxon>
        <taxon>Peronosporomycetes</taxon>
        <taxon>Peronosporales</taxon>
        <taxon>Peronosporaceae</taxon>
        <taxon>Phytophthora</taxon>
    </lineage>
</organism>
<dbReference type="GO" id="GO:0016740">
    <property type="term" value="F:transferase activity"/>
    <property type="evidence" value="ECO:0007669"/>
    <property type="project" value="UniProtKB-KW"/>
</dbReference>
<dbReference type="InterPro" id="IPR036770">
    <property type="entry name" value="Ankyrin_rpt-contain_sf"/>
</dbReference>
<dbReference type="Proteomes" id="UP000237271">
    <property type="component" value="Unassembled WGS sequence"/>
</dbReference>
<dbReference type="EMBL" id="NCKW01009355">
    <property type="protein sequence ID" value="POM67320.1"/>
    <property type="molecule type" value="Genomic_DNA"/>
</dbReference>
<dbReference type="Pfam" id="PF12796">
    <property type="entry name" value="Ank_2"/>
    <property type="match status" value="1"/>
</dbReference>
<comment type="caution">
    <text evidence="1">The sequence shown here is derived from an EMBL/GenBank/DDBJ whole genome shotgun (WGS) entry which is preliminary data.</text>
</comment>
<accession>A0A2P4XP30</accession>
<dbReference type="SMART" id="SM00248">
    <property type="entry name" value="ANK"/>
    <property type="match status" value="4"/>
</dbReference>
<proteinExistence type="predicted"/>
<dbReference type="AlphaFoldDB" id="A0A2P4XP30"/>
<protein>
    <submittedName>
        <fullName evidence="1">Palmitoyl transferase</fullName>
    </submittedName>
</protein>
<dbReference type="InterPro" id="IPR002110">
    <property type="entry name" value="Ankyrin_rpt"/>
</dbReference>
<evidence type="ECO:0000313" key="2">
    <source>
        <dbReference type="Proteomes" id="UP000237271"/>
    </source>
</evidence>
<feature type="non-terminal residue" evidence="1">
    <location>
        <position position="247"/>
    </location>
</feature>